<dbReference type="AlphaFoldDB" id="A0A426DPM2"/>
<keyword evidence="3" id="KW-1185">Reference proteome</keyword>
<name>A0A426DPM2_9FIRM</name>
<protein>
    <recommendedName>
        <fullName evidence="1">DUF5655 domain-containing protein</fullName>
    </recommendedName>
</protein>
<sequence>MTQDTLLFFNSRPQALPLYECFEQKLLSELGSANIKVQKTQIAFSNKHNFAFVSFLPVRKAKERPKTYIVITFGLGRRVESPRIDAVVEPYPNRWTHHVLISDPDEIDEELMGWVKEAAAFSDAKRR</sequence>
<dbReference type="Pfam" id="PF18899">
    <property type="entry name" value="DUF5655"/>
    <property type="match status" value="1"/>
</dbReference>
<evidence type="ECO:0000313" key="3">
    <source>
        <dbReference type="Proteomes" id="UP000274920"/>
    </source>
</evidence>
<proteinExistence type="predicted"/>
<evidence type="ECO:0000259" key="1">
    <source>
        <dbReference type="Pfam" id="PF18899"/>
    </source>
</evidence>
<feature type="domain" description="DUF5655" evidence="1">
    <location>
        <begin position="10"/>
        <end position="118"/>
    </location>
</feature>
<organism evidence="2 3">
    <name type="scientific">Schaedlerella arabinosiphila</name>
    <dbReference type="NCBI Taxonomy" id="2044587"/>
    <lineage>
        <taxon>Bacteria</taxon>
        <taxon>Bacillati</taxon>
        <taxon>Bacillota</taxon>
        <taxon>Clostridia</taxon>
        <taxon>Lachnospirales</taxon>
        <taxon>Lachnospiraceae</taxon>
        <taxon>Schaedlerella</taxon>
    </lineage>
</organism>
<dbReference type="InterPro" id="IPR043714">
    <property type="entry name" value="DUF5655"/>
</dbReference>
<dbReference type="RefSeq" id="WP_125129800.1">
    <property type="nucleotide sequence ID" value="NZ_RHJS01000002.1"/>
</dbReference>
<evidence type="ECO:0000313" key="2">
    <source>
        <dbReference type="EMBL" id="RRK34708.1"/>
    </source>
</evidence>
<accession>A0A426DPM2</accession>
<dbReference type="EMBL" id="RHJS01000002">
    <property type="protein sequence ID" value="RRK34708.1"/>
    <property type="molecule type" value="Genomic_DNA"/>
</dbReference>
<reference evidence="2" key="1">
    <citation type="submission" date="2018-10" db="EMBL/GenBank/DDBJ databases">
        <title>Schaedlerella arabinophila gen. nov. sp. nov., isolated from the mouse intestinal tract and comparative analysis with the genome of the closely related altered Schaedler flora strain ASF502.</title>
        <authorList>
            <person name="Miyake S."/>
            <person name="Soh M."/>
            <person name="Seedorf H."/>
        </authorList>
    </citation>
    <scope>NUCLEOTIDE SEQUENCE [LARGE SCALE GENOMIC DNA]</scope>
    <source>
        <strain evidence="2">DSM 106076</strain>
    </source>
</reference>
<gene>
    <name evidence="2" type="ORF">EBB54_27730</name>
</gene>
<comment type="caution">
    <text evidence="2">The sequence shown here is derived from an EMBL/GenBank/DDBJ whole genome shotgun (WGS) entry which is preliminary data.</text>
</comment>
<dbReference type="Proteomes" id="UP000274920">
    <property type="component" value="Unassembled WGS sequence"/>
</dbReference>